<keyword evidence="3" id="KW-1185">Reference proteome</keyword>
<evidence type="ECO:0000313" key="2">
    <source>
        <dbReference type="EMBL" id="ADJ64947.1"/>
    </source>
</evidence>
<keyword evidence="1" id="KW-0472">Membrane</keyword>
<protein>
    <recommendedName>
        <fullName evidence="4">Transmembrane protein</fullName>
    </recommendedName>
</protein>
<evidence type="ECO:0000313" key="3">
    <source>
        <dbReference type="Proteomes" id="UP000000329"/>
    </source>
</evidence>
<dbReference type="Proteomes" id="UP000000329">
    <property type="component" value="Chromosome"/>
</dbReference>
<sequence length="245" mass="26363">MSLAHAYILVTAALPCHPPGADMPVGEAATPVTARCSADARRGRFPARQYRDNDKAVQPFATGPVQTLQPQGMREDLVKKIMAMFGLVHGVIAVLFAAGALALIAIAARMGFEAVMEGWGLPQAQALIEAIGILAAAVVAFQIAETITEEEVVRDANISAPTRVRRFLSRFFVVVVVALAIEALVMTFRAVHEEPEELVYAAALLAGTGALLAAWGYFIYCNRVAEELEPDAMEEAKEEDKKLDN</sequence>
<feature type="transmembrane region" description="Helical" evidence="1">
    <location>
        <begin position="167"/>
        <end position="186"/>
    </location>
</feature>
<name>D8IPQ0_HERSS</name>
<feature type="transmembrane region" description="Helical" evidence="1">
    <location>
        <begin position="126"/>
        <end position="147"/>
    </location>
</feature>
<feature type="transmembrane region" description="Helical" evidence="1">
    <location>
        <begin position="198"/>
        <end position="220"/>
    </location>
</feature>
<proteinExistence type="predicted"/>
<reference evidence="2 3" key="1">
    <citation type="submission" date="2010-04" db="EMBL/GenBank/DDBJ databases">
        <title>The genome of Herbaspirillum seropedicae SmR1, an endophytic, nitrogen-fixing, plant-growth promoting beta-Proteobacteria.</title>
        <authorList>
            <person name="Pedrosa F.O."/>
            <person name="Monteiro R.A."/>
            <person name="Wassem R."/>
            <person name="Cruz L.M."/>
            <person name="Ayub R.A."/>
            <person name="Colauto N.B."/>
            <person name="Fernandez M.A."/>
            <person name="Fungaro M.H.P."/>
            <person name="Grisard E.C."/>
            <person name="Hungria M."/>
            <person name="Madeira H.M.F."/>
            <person name="Nodari R.O."/>
            <person name="Osaku C.A."/>
            <person name="Petzl-Erler M.L."/>
            <person name="Terenzi H."/>
            <person name="Vieira L.G.E."/>
            <person name="Almeida M.I.M."/>
            <person name="Alves L.R."/>
            <person name="Arantes O.M.N."/>
            <person name="Balsanelli E."/>
            <person name="Barcellos F.G."/>
            <person name="Baura V.A."/>
            <person name="Binde D.R."/>
            <person name="Campo R.J."/>
            <person name="Chubatsu L.S."/>
            <person name="Chueire L.M.O."/>
            <person name="Ciferri R.R."/>
            <person name="Correa L.C."/>
            <person name="da Conceicao Silva J.L."/>
            <person name="Dabul A.N.G."/>
            <person name="Dambros B.P."/>
            <person name="Faoro H."/>
            <person name="Favetti A."/>
            <person name="Friedermann G."/>
            <person name="Furlaneto M.C."/>
            <person name="Gasques L.S."/>
            <person name="Gimenes C.C.T."/>
            <person name="Gioppo N.M.R."/>
            <person name="Glienke-Blanco C."/>
            <person name="Godoy L.P."/>
            <person name="Guerra M.P."/>
            <person name="Karp S."/>
            <person name="Kava-Cordeiro V."/>
            <person name="Margarido V.P."/>
            <person name="Mathioni S.M."/>
            <person name="Menck-Soares M.A."/>
            <person name="Murace N.K."/>
            <person name="Nicolas M.F."/>
            <person name="Oliveira C.E.C."/>
            <person name="Pagnan N.A.B."/>
            <person name="Pamphile J.A."/>
            <person name="Patussi E.V."/>
            <person name="Pereira L.F.P."/>
            <person name="Pereira-Ferrari L."/>
            <person name="Pinto F.G.S."/>
            <person name="Precoma C."/>
            <person name="Prioli A.J."/>
            <person name="Prioli S.M.A.P."/>
            <person name="Raittz R.T."/>
            <person name="Ramos H.J.O."/>
            <person name="Ribeiro E.M.S.F."/>
            <person name="Rigo L.U."/>
            <person name="Rocha C.L.M.S.C."/>
            <person name="Rocha S.N."/>
            <person name="Santos K."/>
            <person name="Satori D."/>
            <person name="Silva A.G."/>
            <person name="Simao R.C.G."/>
            <person name="Soares M.A.M."/>
            <person name="Souza E.M."/>
            <person name="Steffens M.B.R."/>
            <person name="Steindel M."/>
            <person name="Tadra-Sfeir M.Z."/>
            <person name="Takahashi E.K."/>
            <person name="Torres R.A."/>
            <person name="Valle J.S."/>
            <person name="Vernal J.I."/>
            <person name="Vilas-Boas L.A."/>
            <person name="Watanabe M.A.E."/>
            <person name="Weiss V.A."/>
            <person name="Yates M.A."/>
            <person name="Souza E.M."/>
        </authorList>
    </citation>
    <scope>NUCLEOTIDE SEQUENCE [LARGE SCALE GENOMIC DNA]</scope>
    <source>
        <strain evidence="2 3">SmR1</strain>
    </source>
</reference>
<gene>
    <name evidence="2" type="ordered locus">Hsero_3467</name>
</gene>
<organism evidence="2 3">
    <name type="scientific">Herbaspirillum seropedicae (strain SmR1)</name>
    <dbReference type="NCBI Taxonomy" id="757424"/>
    <lineage>
        <taxon>Bacteria</taxon>
        <taxon>Pseudomonadati</taxon>
        <taxon>Pseudomonadota</taxon>
        <taxon>Betaproteobacteria</taxon>
        <taxon>Burkholderiales</taxon>
        <taxon>Oxalobacteraceae</taxon>
        <taxon>Herbaspirillum</taxon>
    </lineage>
</organism>
<keyword evidence="1" id="KW-0812">Transmembrane</keyword>
<dbReference type="eggNOG" id="ENOG5032731">
    <property type="taxonomic scope" value="Bacteria"/>
</dbReference>
<evidence type="ECO:0008006" key="4">
    <source>
        <dbReference type="Google" id="ProtNLM"/>
    </source>
</evidence>
<dbReference type="HOGENOM" id="CLU_098987_0_0_4"/>
<feature type="transmembrane region" description="Helical" evidence="1">
    <location>
        <begin position="81"/>
        <end position="106"/>
    </location>
</feature>
<dbReference type="EMBL" id="CP002039">
    <property type="protein sequence ID" value="ADJ64947.1"/>
    <property type="molecule type" value="Genomic_DNA"/>
</dbReference>
<dbReference type="AlphaFoldDB" id="D8IPQ0"/>
<dbReference type="KEGG" id="hse:Hsero_3467"/>
<accession>D8IPQ0</accession>
<evidence type="ECO:0000256" key="1">
    <source>
        <dbReference type="SAM" id="Phobius"/>
    </source>
</evidence>
<keyword evidence="1" id="KW-1133">Transmembrane helix</keyword>